<accession>A0A173LXU2</accession>
<reference evidence="1 2" key="1">
    <citation type="journal article" date="2016" name="Genome Announc.">
        <title>Complete Genome Sequence of Aurantimicrobium minutum Type Strain KNCT, a Planktonic Ultramicrobacterium Isolated from River Water.</title>
        <authorList>
            <person name="Nakai R."/>
            <person name="Fujisawa T."/>
            <person name="Nakamura Y."/>
            <person name="Nishide H."/>
            <person name="Uchiyama I."/>
            <person name="Baba T."/>
            <person name="Toyoda A."/>
            <person name="Fujiyama A."/>
            <person name="Naganuma T."/>
            <person name="Niki H."/>
        </authorList>
    </citation>
    <scope>NUCLEOTIDE SEQUENCE [LARGE SCALE GENOMIC DNA]</scope>
    <source>
        <strain evidence="1 2">KNC</strain>
    </source>
</reference>
<proteinExistence type="predicted"/>
<dbReference type="OrthoDB" id="5117449at2"/>
<dbReference type="RefSeq" id="WP_096382369.1">
    <property type="nucleotide sequence ID" value="NZ_AP017457.1"/>
</dbReference>
<dbReference type="GeneID" id="80452322"/>
<organism evidence="1 2">
    <name type="scientific">Aurantimicrobium minutum</name>
    <dbReference type="NCBI Taxonomy" id="708131"/>
    <lineage>
        <taxon>Bacteria</taxon>
        <taxon>Bacillati</taxon>
        <taxon>Actinomycetota</taxon>
        <taxon>Actinomycetes</taxon>
        <taxon>Micrococcales</taxon>
        <taxon>Microbacteriaceae</taxon>
        <taxon>Aurantimicrobium</taxon>
    </lineage>
</organism>
<dbReference type="KEGG" id="amin:AUMI_111320"/>
<protein>
    <submittedName>
        <fullName evidence="1">Uncharacterized protein</fullName>
    </submittedName>
</protein>
<dbReference type="AlphaFoldDB" id="A0A173LXU2"/>
<dbReference type="Proteomes" id="UP000243847">
    <property type="component" value="Chromosome sequence1"/>
</dbReference>
<name>A0A173LXU2_9MICO</name>
<sequence length="128" mass="14519">MVFESFAHVPVTEELLRHVWEGEEDPSQGGHRYGLGREGKTEFPPWWDLAMVQMSIESVLNLPQLVVHMGNDILLAREVGKVIVIVKLKRLGNRVKISTAFPDSGTGVVRTSRGLRKEIPLNNYRWEA</sequence>
<gene>
    <name evidence="1" type="ORF">AUMI_111320</name>
</gene>
<evidence type="ECO:0000313" key="2">
    <source>
        <dbReference type="Proteomes" id="UP000243847"/>
    </source>
</evidence>
<dbReference type="EMBL" id="AP017457">
    <property type="protein sequence ID" value="BAU99674.1"/>
    <property type="molecule type" value="Genomic_DNA"/>
</dbReference>
<evidence type="ECO:0000313" key="1">
    <source>
        <dbReference type="EMBL" id="BAU99674.1"/>
    </source>
</evidence>